<name>A0AAE0YDS4_9GAST</name>
<evidence type="ECO:0000256" key="1">
    <source>
        <dbReference type="SAM" id="MobiDB-lite"/>
    </source>
</evidence>
<dbReference type="AlphaFoldDB" id="A0AAE0YDS4"/>
<accession>A0AAE0YDS4</accession>
<reference evidence="2" key="1">
    <citation type="journal article" date="2023" name="G3 (Bethesda)">
        <title>A reference genome for the long-term kleptoplast-retaining sea slug Elysia crispata morphotype clarki.</title>
        <authorList>
            <person name="Eastman K.E."/>
            <person name="Pendleton A.L."/>
            <person name="Shaikh M.A."/>
            <person name="Suttiyut T."/>
            <person name="Ogas R."/>
            <person name="Tomko P."/>
            <person name="Gavelis G."/>
            <person name="Widhalm J.R."/>
            <person name="Wisecaver J.H."/>
        </authorList>
    </citation>
    <scope>NUCLEOTIDE SEQUENCE</scope>
    <source>
        <strain evidence="2">ECLA1</strain>
    </source>
</reference>
<comment type="caution">
    <text evidence="2">The sequence shown here is derived from an EMBL/GenBank/DDBJ whole genome shotgun (WGS) entry which is preliminary data.</text>
</comment>
<gene>
    <name evidence="2" type="ORF">RRG08_005749</name>
</gene>
<proteinExistence type="predicted"/>
<keyword evidence="3" id="KW-1185">Reference proteome</keyword>
<evidence type="ECO:0000313" key="3">
    <source>
        <dbReference type="Proteomes" id="UP001283361"/>
    </source>
</evidence>
<feature type="compositionally biased region" description="Polar residues" evidence="1">
    <location>
        <begin position="64"/>
        <end position="82"/>
    </location>
</feature>
<organism evidence="2 3">
    <name type="scientific">Elysia crispata</name>
    <name type="common">lettuce slug</name>
    <dbReference type="NCBI Taxonomy" id="231223"/>
    <lineage>
        <taxon>Eukaryota</taxon>
        <taxon>Metazoa</taxon>
        <taxon>Spiralia</taxon>
        <taxon>Lophotrochozoa</taxon>
        <taxon>Mollusca</taxon>
        <taxon>Gastropoda</taxon>
        <taxon>Heterobranchia</taxon>
        <taxon>Euthyneura</taxon>
        <taxon>Panpulmonata</taxon>
        <taxon>Sacoglossa</taxon>
        <taxon>Placobranchoidea</taxon>
        <taxon>Plakobranchidae</taxon>
        <taxon>Elysia</taxon>
    </lineage>
</organism>
<sequence length="82" mass="9175">MLVKQFLSPPPFPNIPPKNDKEKQSSNPLSISYDWESSEHHSAVESNLLTTEPRYFPPEPVTSLAPNASTKYKLQSSNGHLP</sequence>
<dbReference type="EMBL" id="JAWDGP010006450">
    <property type="protein sequence ID" value="KAK3741059.1"/>
    <property type="molecule type" value="Genomic_DNA"/>
</dbReference>
<dbReference type="Proteomes" id="UP001283361">
    <property type="component" value="Unassembled WGS sequence"/>
</dbReference>
<protein>
    <submittedName>
        <fullName evidence="2">Uncharacterized protein</fullName>
    </submittedName>
</protein>
<evidence type="ECO:0000313" key="2">
    <source>
        <dbReference type="EMBL" id="KAK3741059.1"/>
    </source>
</evidence>
<feature type="region of interest" description="Disordered" evidence="1">
    <location>
        <begin position="1"/>
        <end position="82"/>
    </location>
</feature>